<protein>
    <submittedName>
        <fullName evidence="4">WD repeat domain 18</fullName>
    </submittedName>
</protein>
<feature type="repeat" description="WD" evidence="3">
    <location>
        <begin position="169"/>
        <end position="212"/>
    </location>
</feature>
<dbReference type="InterPro" id="IPR011047">
    <property type="entry name" value="Quinoprotein_ADH-like_sf"/>
</dbReference>
<evidence type="ECO:0000313" key="4">
    <source>
        <dbReference type="EMBL" id="KNC55595.1"/>
    </source>
</evidence>
<accession>A0A0L0DTM7</accession>
<dbReference type="AlphaFoldDB" id="A0A0L0DTM7"/>
<dbReference type="InterPro" id="IPR019775">
    <property type="entry name" value="WD40_repeat_CS"/>
</dbReference>
<dbReference type="InterPro" id="IPR020472">
    <property type="entry name" value="WD40_PAC1"/>
</dbReference>
<dbReference type="Gene3D" id="2.130.10.10">
    <property type="entry name" value="YVTN repeat-like/Quinoprotein amine dehydrogenase"/>
    <property type="match status" value="2"/>
</dbReference>
<dbReference type="STRING" id="461836.A0A0L0DTM7"/>
<dbReference type="InterPro" id="IPR045227">
    <property type="entry name" value="WDR18/Ipi3/RID3"/>
</dbReference>
<evidence type="ECO:0000256" key="1">
    <source>
        <dbReference type="ARBA" id="ARBA00022574"/>
    </source>
</evidence>
<dbReference type="eggNOG" id="KOG0646">
    <property type="taxonomic scope" value="Eukaryota"/>
</dbReference>
<proteinExistence type="predicted"/>
<sequence>MDQIVVSTEESSRADAPTMHAWELGSGARVLAFKHAPVASGGLALIRGHYAVASLATKPMLHAYSWTREQVGTKSVLPAMASALAADARGSHLVAGLATGTLMAWDTATGTLLASVEAHYKAVTALVLADDGSVLISAGDDGAIAVWDWPDLLAPRSHDAAPPAPIFLLTLHSLGVADVALGLGGRAARLVSVSADRTLKVWDMLTGKAAASILLPTALNAVALHPCESAVAVGGSNGHVYWLPLAPDAAVLLDLDASAVHTMAGHSAEVTALAFSLDGHTLVSGAADGEILVWDAATRQQIRSYTQHMGPVTNLRVIMRPPHLRDLALSVSALPPAADALAPSDASRLLPLAPFKRTLGAGASAAAASASQSLGATGVMALPVAPSAPSLTPSLFSIPRALTDKAAVITNDQSALIDALQAEIDSLKSSNAQLYERAVNAVLEDQA</sequence>
<dbReference type="GO" id="GO:0120330">
    <property type="term" value="C:rixosome complex"/>
    <property type="evidence" value="ECO:0007669"/>
    <property type="project" value="TreeGrafter"/>
</dbReference>
<dbReference type="PRINTS" id="PR00320">
    <property type="entry name" value="GPROTEINBRPT"/>
</dbReference>
<dbReference type="PANTHER" id="PTHR18763">
    <property type="entry name" value="WD-REPEAT PROTEIN 18"/>
    <property type="match status" value="1"/>
</dbReference>
<reference evidence="4 5" key="1">
    <citation type="submission" date="2010-05" db="EMBL/GenBank/DDBJ databases">
        <title>The Genome Sequence of Thecamonas trahens ATCC 50062.</title>
        <authorList>
            <consortium name="The Broad Institute Genome Sequencing Platform"/>
            <person name="Russ C."/>
            <person name="Cuomo C."/>
            <person name="Shea T."/>
            <person name="Young S.K."/>
            <person name="Zeng Q."/>
            <person name="Koehrsen M."/>
            <person name="Haas B."/>
            <person name="Borodovsky M."/>
            <person name="Guigo R."/>
            <person name="Alvarado L."/>
            <person name="Berlin A."/>
            <person name="Bochicchio J."/>
            <person name="Borenstein D."/>
            <person name="Chapman S."/>
            <person name="Chen Z."/>
            <person name="Freedman E."/>
            <person name="Gellesch M."/>
            <person name="Goldberg J."/>
            <person name="Griggs A."/>
            <person name="Gujja S."/>
            <person name="Heilman E."/>
            <person name="Heiman D."/>
            <person name="Hepburn T."/>
            <person name="Howarth C."/>
            <person name="Jen D."/>
            <person name="Larson L."/>
            <person name="Mehta T."/>
            <person name="Park D."/>
            <person name="Pearson M."/>
            <person name="Roberts A."/>
            <person name="Saif S."/>
            <person name="Shenoy N."/>
            <person name="Sisk P."/>
            <person name="Stolte C."/>
            <person name="Sykes S."/>
            <person name="Thomson T."/>
            <person name="Walk T."/>
            <person name="White J."/>
            <person name="Yandava C."/>
            <person name="Burger G."/>
            <person name="Gray M.W."/>
            <person name="Holland P.W.H."/>
            <person name="King N."/>
            <person name="Lang F.B.F."/>
            <person name="Roger A.J."/>
            <person name="Ruiz-Trillo I."/>
            <person name="Lander E."/>
            <person name="Nusbaum C."/>
        </authorList>
    </citation>
    <scope>NUCLEOTIDE SEQUENCE [LARGE SCALE GENOMIC DNA]</scope>
    <source>
        <strain evidence="4 5">ATCC 50062</strain>
    </source>
</reference>
<dbReference type="OrthoDB" id="756370at2759"/>
<keyword evidence="1 3" id="KW-0853">WD repeat</keyword>
<dbReference type="PROSITE" id="PS00678">
    <property type="entry name" value="WD_REPEATS_1"/>
    <property type="match status" value="1"/>
</dbReference>
<dbReference type="InterPro" id="IPR001680">
    <property type="entry name" value="WD40_rpt"/>
</dbReference>
<dbReference type="Proteomes" id="UP000054408">
    <property type="component" value="Unassembled WGS sequence"/>
</dbReference>
<feature type="repeat" description="WD" evidence="3">
    <location>
        <begin position="263"/>
        <end position="304"/>
    </location>
</feature>
<evidence type="ECO:0000256" key="2">
    <source>
        <dbReference type="ARBA" id="ARBA00022737"/>
    </source>
</evidence>
<dbReference type="PROSITE" id="PS50294">
    <property type="entry name" value="WD_REPEATS_REGION"/>
    <property type="match status" value="2"/>
</dbReference>
<keyword evidence="2" id="KW-0677">Repeat</keyword>
<dbReference type="Pfam" id="PF00400">
    <property type="entry name" value="WD40"/>
    <property type="match status" value="3"/>
</dbReference>
<dbReference type="OMA" id="GVNARIY"/>
<dbReference type="GO" id="GO:0005656">
    <property type="term" value="C:nuclear pre-replicative complex"/>
    <property type="evidence" value="ECO:0007669"/>
    <property type="project" value="TreeGrafter"/>
</dbReference>
<feature type="repeat" description="WD" evidence="3">
    <location>
        <begin position="116"/>
        <end position="148"/>
    </location>
</feature>
<dbReference type="PROSITE" id="PS50082">
    <property type="entry name" value="WD_REPEATS_2"/>
    <property type="match status" value="3"/>
</dbReference>
<dbReference type="RefSeq" id="XP_013761368.1">
    <property type="nucleotide sequence ID" value="XM_013905914.1"/>
</dbReference>
<dbReference type="GO" id="GO:0006261">
    <property type="term" value="P:DNA-templated DNA replication"/>
    <property type="evidence" value="ECO:0007669"/>
    <property type="project" value="TreeGrafter"/>
</dbReference>
<name>A0A0L0DTM7_THETB</name>
<evidence type="ECO:0000256" key="3">
    <source>
        <dbReference type="PROSITE-ProRule" id="PRU00221"/>
    </source>
</evidence>
<organism evidence="4 5">
    <name type="scientific">Thecamonas trahens ATCC 50062</name>
    <dbReference type="NCBI Taxonomy" id="461836"/>
    <lineage>
        <taxon>Eukaryota</taxon>
        <taxon>Apusozoa</taxon>
        <taxon>Apusomonadida</taxon>
        <taxon>Apusomonadidae</taxon>
        <taxon>Thecamonas</taxon>
    </lineage>
</organism>
<dbReference type="GO" id="GO:0006364">
    <property type="term" value="P:rRNA processing"/>
    <property type="evidence" value="ECO:0007669"/>
    <property type="project" value="TreeGrafter"/>
</dbReference>
<dbReference type="EMBL" id="GL349439">
    <property type="protein sequence ID" value="KNC55595.1"/>
    <property type="molecule type" value="Genomic_DNA"/>
</dbReference>
<evidence type="ECO:0000313" key="5">
    <source>
        <dbReference type="Proteomes" id="UP000054408"/>
    </source>
</evidence>
<dbReference type="PANTHER" id="PTHR18763:SF0">
    <property type="entry name" value="WD REPEAT-CONTAINING PROTEIN 18"/>
    <property type="match status" value="1"/>
</dbReference>
<dbReference type="GeneID" id="25561585"/>
<keyword evidence="5" id="KW-1185">Reference proteome</keyword>
<dbReference type="SMART" id="SM00320">
    <property type="entry name" value="WD40"/>
    <property type="match status" value="5"/>
</dbReference>
<gene>
    <name evidence="4" type="ORF">AMSG_01862</name>
</gene>
<dbReference type="SUPFAM" id="SSF50998">
    <property type="entry name" value="Quinoprotein alcohol dehydrogenase-like"/>
    <property type="match status" value="1"/>
</dbReference>
<dbReference type="InterPro" id="IPR015943">
    <property type="entry name" value="WD40/YVTN_repeat-like_dom_sf"/>
</dbReference>